<dbReference type="EMBL" id="CP000555">
    <property type="protein sequence ID" value="ABM95531.1"/>
    <property type="molecule type" value="Genomic_DNA"/>
</dbReference>
<dbReference type="STRING" id="420662.Mpe_A2578"/>
<name>A2SIZ2_METPP</name>
<dbReference type="AlphaFoldDB" id="A2SIZ2"/>
<proteinExistence type="predicted"/>
<protein>
    <submittedName>
        <fullName evidence="1">Uncharacterized protein</fullName>
    </submittedName>
</protein>
<reference evidence="1 2" key="1">
    <citation type="journal article" date="2007" name="J. Bacteriol.">
        <title>Whole-genome analysis of the methyl tert-butyl ether-degrading beta-proteobacterium Methylibium petroleiphilum PM1.</title>
        <authorList>
            <person name="Kane S.R."/>
            <person name="Chakicherla A.Y."/>
            <person name="Chain P.S.G."/>
            <person name="Schmidt R."/>
            <person name="Shin M.W."/>
            <person name="Legler T.C."/>
            <person name="Scow K.M."/>
            <person name="Larimer F.W."/>
            <person name="Lucas S.M."/>
            <person name="Richardson P.M."/>
            <person name="Hristova K.R."/>
        </authorList>
    </citation>
    <scope>NUCLEOTIDE SEQUENCE [LARGE SCALE GENOMIC DNA]</scope>
    <source>
        <strain evidence="2">ATCC BAA-1232 / LMG 22953 / PM1</strain>
    </source>
</reference>
<dbReference type="HOGENOM" id="CLU_2302595_0_0_4"/>
<dbReference type="KEGG" id="mpt:Mpe_A2578"/>
<organism evidence="1 2">
    <name type="scientific">Methylibium petroleiphilum (strain ATCC BAA-1232 / LMG 22953 / PM1)</name>
    <dbReference type="NCBI Taxonomy" id="420662"/>
    <lineage>
        <taxon>Bacteria</taxon>
        <taxon>Pseudomonadati</taxon>
        <taxon>Pseudomonadota</taxon>
        <taxon>Betaproteobacteria</taxon>
        <taxon>Burkholderiales</taxon>
        <taxon>Sphaerotilaceae</taxon>
        <taxon>Methylibium</taxon>
    </lineage>
</organism>
<dbReference type="eggNOG" id="ENOG50335X8">
    <property type="taxonomic scope" value="Bacteria"/>
</dbReference>
<evidence type="ECO:0000313" key="2">
    <source>
        <dbReference type="Proteomes" id="UP000000366"/>
    </source>
</evidence>
<dbReference type="Proteomes" id="UP000000366">
    <property type="component" value="Chromosome"/>
</dbReference>
<keyword evidence="2" id="KW-1185">Reference proteome</keyword>
<evidence type="ECO:0000313" key="1">
    <source>
        <dbReference type="EMBL" id="ABM95531.1"/>
    </source>
</evidence>
<accession>A2SIZ2</accession>
<dbReference type="RefSeq" id="WP_011830163.1">
    <property type="nucleotide sequence ID" value="NC_008825.1"/>
</dbReference>
<gene>
    <name evidence="1" type="ordered locus">Mpe_A2578</name>
</gene>
<sequence>MQTHYPPRFEREMGCTEAEWLGWLPGACGAQTADRAAQGQARVDIGAGRLELRWAPLPDRQIALMRLPRLAVQFSFTDVDEADRQRFMRYFDLFMQRGGG</sequence>